<dbReference type="EMBL" id="GBXM01049523">
    <property type="protein sequence ID" value="JAH59054.1"/>
    <property type="molecule type" value="Transcribed_RNA"/>
</dbReference>
<accession>A0A0E9TZF8</accession>
<protein>
    <submittedName>
        <fullName evidence="1">Uncharacterized protein</fullName>
    </submittedName>
</protein>
<name>A0A0E9TZF8_ANGAN</name>
<reference evidence="1" key="2">
    <citation type="journal article" date="2015" name="Fish Shellfish Immunol.">
        <title>Early steps in the European eel (Anguilla anguilla)-Vibrio vulnificus interaction in the gills: Role of the RtxA13 toxin.</title>
        <authorList>
            <person name="Callol A."/>
            <person name="Pajuelo D."/>
            <person name="Ebbesson L."/>
            <person name="Teles M."/>
            <person name="MacKenzie S."/>
            <person name="Amaro C."/>
        </authorList>
    </citation>
    <scope>NUCLEOTIDE SEQUENCE</scope>
</reference>
<evidence type="ECO:0000313" key="1">
    <source>
        <dbReference type="EMBL" id="JAH59054.1"/>
    </source>
</evidence>
<reference evidence="1" key="1">
    <citation type="submission" date="2014-11" db="EMBL/GenBank/DDBJ databases">
        <authorList>
            <person name="Amaro Gonzalez C."/>
        </authorList>
    </citation>
    <scope>NUCLEOTIDE SEQUENCE</scope>
</reference>
<sequence length="15" mass="1673">MKNKSCIVIKAVCHV</sequence>
<proteinExistence type="predicted"/>
<organism evidence="1">
    <name type="scientific">Anguilla anguilla</name>
    <name type="common">European freshwater eel</name>
    <name type="synonym">Muraena anguilla</name>
    <dbReference type="NCBI Taxonomy" id="7936"/>
    <lineage>
        <taxon>Eukaryota</taxon>
        <taxon>Metazoa</taxon>
        <taxon>Chordata</taxon>
        <taxon>Craniata</taxon>
        <taxon>Vertebrata</taxon>
        <taxon>Euteleostomi</taxon>
        <taxon>Actinopterygii</taxon>
        <taxon>Neopterygii</taxon>
        <taxon>Teleostei</taxon>
        <taxon>Anguilliformes</taxon>
        <taxon>Anguillidae</taxon>
        <taxon>Anguilla</taxon>
    </lineage>
</organism>